<gene>
    <name evidence="1" type="ORF">S06H3_48698</name>
</gene>
<protein>
    <submittedName>
        <fullName evidence="1">Uncharacterized protein</fullName>
    </submittedName>
</protein>
<sequence>MARPKGSITHRRKSDLKVLQNAPNRYRLVPKDLHNYVLAIGSREEMERCKKVTISLTNQYAKDERIGQIKVKALEVKK</sequence>
<evidence type="ECO:0000313" key="1">
    <source>
        <dbReference type="EMBL" id="GAI44094.1"/>
    </source>
</evidence>
<dbReference type="AlphaFoldDB" id="X1QLF4"/>
<name>X1QLF4_9ZZZZ</name>
<accession>X1QLF4</accession>
<proteinExistence type="predicted"/>
<dbReference type="EMBL" id="BARV01030685">
    <property type="protein sequence ID" value="GAI44094.1"/>
    <property type="molecule type" value="Genomic_DNA"/>
</dbReference>
<organism evidence="1">
    <name type="scientific">marine sediment metagenome</name>
    <dbReference type="NCBI Taxonomy" id="412755"/>
    <lineage>
        <taxon>unclassified sequences</taxon>
        <taxon>metagenomes</taxon>
        <taxon>ecological metagenomes</taxon>
    </lineage>
</organism>
<comment type="caution">
    <text evidence="1">The sequence shown here is derived from an EMBL/GenBank/DDBJ whole genome shotgun (WGS) entry which is preliminary data.</text>
</comment>
<reference evidence="1" key="1">
    <citation type="journal article" date="2014" name="Front. Microbiol.">
        <title>High frequency of phylogenetically diverse reductive dehalogenase-homologous genes in deep subseafloor sedimentary metagenomes.</title>
        <authorList>
            <person name="Kawai M."/>
            <person name="Futagami T."/>
            <person name="Toyoda A."/>
            <person name="Takaki Y."/>
            <person name="Nishi S."/>
            <person name="Hori S."/>
            <person name="Arai W."/>
            <person name="Tsubouchi T."/>
            <person name="Morono Y."/>
            <person name="Uchiyama I."/>
            <person name="Ito T."/>
            <person name="Fujiyama A."/>
            <person name="Inagaki F."/>
            <person name="Takami H."/>
        </authorList>
    </citation>
    <scope>NUCLEOTIDE SEQUENCE</scope>
    <source>
        <strain evidence="1">Expedition CK06-06</strain>
    </source>
</reference>